<dbReference type="AlphaFoldDB" id="A0A380TL64"/>
<feature type="compositionally biased region" description="Polar residues" evidence="1">
    <location>
        <begin position="1"/>
        <end position="19"/>
    </location>
</feature>
<proteinExistence type="predicted"/>
<feature type="compositionally biased region" description="Low complexity" evidence="1">
    <location>
        <begin position="28"/>
        <end position="49"/>
    </location>
</feature>
<feature type="compositionally biased region" description="Polar residues" evidence="1">
    <location>
        <begin position="115"/>
        <end position="126"/>
    </location>
</feature>
<dbReference type="EMBL" id="UIDG01000651">
    <property type="protein sequence ID" value="SUS08918.1"/>
    <property type="molecule type" value="Genomic_DNA"/>
</dbReference>
<feature type="region of interest" description="Disordered" evidence="1">
    <location>
        <begin position="1"/>
        <end position="54"/>
    </location>
</feature>
<protein>
    <submittedName>
        <fullName evidence="2">Uncharacterized protein</fullName>
    </submittedName>
</protein>
<evidence type="ECO:0000313" key="2">
    <source>
        <dbReference type="EMBL" id="SUS08918.1"/>
    </source>
</evidence>
<organism evidence="2">
    <name type="scientific">metagenome</name>
    <dbReference type="NCBI Taxonomy" id="256318"/>
    <lineage>
        <taxon>unclassified sequences</taxon>
        <taxon>metagenomes</taxon>
    </lineage>
</organism>
<gene>
    <name evidence="2" type="ORF">DF3PB_950008</name>
</gene>
<accession>A0A380TL64</accession>
<evidence type="ECO:0000256" key="1">
    <source>
        <dbReference type="SAM" id="MobiDB-lite"/>
    </source>
</evidence>
<reference evidence="2" key="1">
    <citation type="submission" date="2018-07" db="EMBL/GenBank/DDBJ databases">
        <authorList>
            <person name="Quirk P.G."/>
            <person name="Krulwich T.A."/>
        </authorList>
    </citation>
    <scope>NUCLEOTIDE SEQUENCE</scope>
</reference>
<feature type="region of interest" description="Disordered" evidence="1">
    <location>
        <begin position="113"/>
        <end position="132"/>
    </location>
</feature>
<name>A0A380TL64_9ZZZZ</name>
<sequence>MTPNRQPTSESRSPFSAGTGSPLLGRVTARPSPAPSYSTTTSAPRAPTRVCPVSSARTRFGSTASRFGRVHAPIASLWHAAPTYCFAIQSTQSAALLISSANLSIARRCAGLRPRSTSPLRSQRGSTGRRRC</sequence>